<dbReference type="EMBL" id="CAFBPH010000005">
    <property type="protein sequence ID" value="CAB5003898.1"/>
    <property type="molecule type" value="Genomic_DNA"/>
</dbReference>
<dbReference type="AlphaFoldDB" id="A0A6J6ZE81"/>
<keyword evidence="1" id="KW-0560">Oxidoreductase</keyword>
<name>A0A6J6ZE81_9ZZZZ</name>
<evidence type="ECO:0000259" key="2">
    <source>
        <dbReference type="PROSITE" id="PS51387"/>
    </source>
</evidence>
<dbReference type="Gene3D" id="3.30.70.2520">
    <property type="match status" value="1"/>
</dbReference>
<dbReference type="GO" id="GO:0080049">
    <property type="term" value="F:L-gulono-1,4-lactone dehydrogenase activity"/>
    <property type="evidence" value="ECO:0007669"/>
    <property type="project" value="TreeGrafter"/>
</dbReference>
<evidence type="ECO:0000256" key="1">
    <source>
        <dbReference type="ARBA" id="ARBA00023002"/>
    </source>
</evidence>
<gene>
    <name evidence="3" type="ORF">UFOPK1438_00121</name>
    <name evidence="4" type="ORF">UFOPK2329_00099</name>
    <name evidence="5" type="ORF">UFOPK3166_00185</name>
    <name evidence="6" type="ORF">UFOPK4035_00084</name>
    <name evidence="7" type="ORF">UFOPK4087_00051</name>
</gene>
<feature type="domain" description="FAD-binding PCMH-type" evidence="2">
    <location>
        <begin position="10"/>
        <end position="175"/>
    </location>
</feature>
<dbReference type="InterPro" id="IPR007173">
    <property type="entry name" value="ALO_C"/>
</dbReference>
<evidence type="ECO:0000313" key="5">
    <source>
        <dbReference type="EMBL" id="CAB4817956.1"/>
    </source>
</evidence>
<dbReference type="InterPro" id="IPR016169">
    <property type="entry name" value="FAD-bd_PCMH_sub2"/>
</dbReference>
<dbReference type="Gene3D" id="1.10.45.10">
    <property type="entry name" value="Vanillyl-alcohol Oxidase, Chain A, domain 4"/>
    <property type="match status" value="1"/>
</dbReference>
<evidence type="ECO:0000313" key="7">
    <source>
        <dbReference type="EMBL" id="CAB5003898.1"/>
    </source>
</evidence>
<dbReference type="Pfam" id="PF04030">
    <property type="entry name" value="ALO"/>
    <property type="match status" value="1"/>
</dbReference>
<accession>A0A6J6ZE81</accession>
<dbReference type="InterPro" id="IPR016167">
    <property type="entry name" value="FAD-bd_PCMH_sub1"/>
</dbReference>
<evidence type="ECO:0000313" key="6">
    <source>
        <dbReference type="EMBL" id="CAB4989172.1"/>
    </source>
</evidence>
<dbReference type="SUPFAM" id="SSF56176">
    <property type="entry name" value="FAD-binding/transporter-associated domain-like"/>
    <property type="match status" value="1"/>
</dbReference>
<dbReference type="InterPro" id="IPR016166">
    <property type="entry name" value="FAD-bd_PCMH"/>
</dbReference>
<sequence length="411" mass="45088">MAKQNWATNINFHDAQTLHPKSIAELAEVVSNSEKIRARGSAHCFNTIADTRHTAVVLDAMPSELEIHPETKTATINAGMNYAVVSEFLHARGWALHNLASLPHISIGGAVATGSHGSGIKNGALHTAIKSVNLMGPDGTIRTLTRGVDSEFYASVVALGLPGIATSFEVDIQPTFEIFQTVYGNMPVKTFGENIVEVLSGAYNVSYFTTWGGEKVGDVWFKSKTPTPDSYFGTPARSEKAHPIFGVDPTASTEQLGVPGPWHLRLPHFRIDANPSAGNELQSEFFVPSERAAEAFAAVEKISHNFGEKLLVTEIRSIAADDHWMSPANGRETVCIHFTWKNDYEVPYLVSLIEDALLPFGFRAHLGKVFNIDGDHLRTVYPKFDDFRDYVRACDPSGKFQNEFTTALLQL</sequence>
<dbReference type="GO" id="GO:0003885">
    <property type="term" value="F:D-arabinono-1,4-lactone oxidase activity"/>
    <property type="evidence" value="ECO:0007669"/>
    <property type="project" value="InterPro"/>
</dbReference>
<dbReference type="EMBL" id="CAEZWZ010000006">
    <property type="protein sequence ID" value="CAB4663596.1"/>
    <property type="molecule type" value="Genomic_DNA"/>
</dbReference>
<organism evidence="5">
    <name type="scientific">freshwater metagenome</name>
    <dbReference type="NCBI Taxonomy" id="449393"/>
    <lineage>
        <taxon>unclassified sequences</taxon>
        <taxon>metagenomes</taxon>
        <taxon>ecological metagenomes</taxon>
    </lineage>
</organism>
<evidence type="ECO:0000313" key="4">
    <source>
        <dbReference type="EMBL" id="CAB4663596.1"/>
    </source>
</evidence>
<dbReference type="GO" id="GO:0016020">
    <property type="term" value="C:membrane"/>
    <property type="evidence" value="ECO:0007669"/>
    <property type="project" value="InterPro"/>
</dbReference>
<evidence type="ECO:0000313" key="3">
    <source>
        <dbReference type="EMBL" id="CAB4534488.1"/>
    </source>
</evidence>
<reference evidence="5" key="1">
    <citation type="submission" date="2020-05" db="EMBL/GenBank/DDBJ databases">
        <authorList>
            <person name="Chiriac C."/>
            <person name="Salcher M."/>
            <person name="Ghai R."/>
            <person name="Kavagutti S V."/>
        </authorList>
    </citation>
    <scope>NUCLEOTIDE SEQUENCE</scope>
</reference>
<dbReference type="EMBL" id="CAFBOX010000006">
    <property type="protein sequence ID" value="CAB4989172.1"/>
    <property type="molecule type" value="Genomic_DNA"/>
</dbReference>
<dbReference type="InterPro" id="IPR016171">
    <property type="entry name" value="Vanillyl_alc_oxidase_C-sub2"/>
</dbReference>
<dbReference type="EMBL" id="CAFABD010000015">
    <property type="protein sequence ID" value="CAB4817956.1"/>
    <property type="molecule type" value="Genomic_DNA"/>
</dbReference>
<dbReference type="InterPro" id="IPR010031">
    <property type="entry name" value="FAD_lactone_oxidase-like"/>
</dbReference>
<dbReference type="PANTHER" id="PTHR43762">
    <property type="entry name" value="L-GULONOLACTONE OXIDASE"/>
    <property type="match status" value="1"/>
</dbReference>
<dbReference type="Gene3D" id="3.30.43.10">
    <property type="entry name" value="Uridine Diphospho-n-acetylenolpyruvylglucosamine Reductase, domain 2"/>
    <property type="match status" value="1"/>
</dbReference>
<dbReference type="GO" id="GO:0071949">
    <property type="term" value="F:FAD binding"/>
    <property type="evidence" value="ECO:0007669"/>
    <property type="project" value="InterPro"/>
</dbReference>
<dbReference type="InterPro" id="IPR006094">
    <property type="entry name" value="Oxid_FAD_bind_N"/>
</dbReference>
<dbReference type="Pfam" id="PF01565">
    <property type="entry name" value="FAD_binding_4"/>
    <property type="match status" value="1"/>
</dbReference>
<dbReference type="PANTHER" id="PTHR43762:SF1">
    <property type="entry name" value="D-ARABINONO-1,4-LACTONE OXIDASE"/>
    <property type="match status" value="1"/>
</dbReference>
<dbReference type="Gene3D" id="3.30.70.2530">
    <property type="match status" value="1"/>
</dbReference>
<protein>
    <submittedName>
        <fullName evidence="5">Unannotated protein</fullName>
    </submittedName>
</protein>
<dbReference type="PROSITE" id="PS51387">
    <property type="entry name" value="FAD_PCMH"/>
    <property type="match status" value="1"/>
</dbReference>
<dbReference type="InterPro" id="IPR036318">
    <property type="entry name" value="FAD-bd_PCMH-like_sf"/>
</dbReference>
<proteinExistence type="predicted"/>
<dbReference type="EMBL" id="CAEZSM010000007">
    <property type="protein sequence ID" value="CAB4534488.1"/>
    <property type="molecule type" value="Genomic_DNA"/>
</dbReference>
<dbReference type="Gene3D" id="3.30.465.10">
    <property type="match status" value="1"/>
</dbReference>